<dbReference type="Gene3D" id="3.30.70.2450">
    <property type="match status" value="1"/>
</dbReference>
<protein>
    <submittedName>
        <fullName evidence="4">FAD-dependent monooxygenase</fullName>
    </submittedName>
</protein>
<dbReference type="SUPFAM" id="SSF51905">
    <property type="entry name" value="FAD/NAD(P)-binding domain"/>
    <property type="match status" value="1"/>
</dbReference>
<dbReference type="GO" id="GO:0008688">
    <property type="term" value="F:3-(3-hydroxyphenyl)propionate hydroxylase activity"/>
    <property type="evidence" value="ECO:0007669"/>
    <property type="project" value="TreeGrafter"/>
</dbReference>
<proteinExistence type="predicted"/>
<dbReference type="PANTHER" id="PTHR43476:SF3">
    <property type="entry name" value="FAD-BINDING MONOOXYGENASE"/>
    <property type="match status" value="1"/>
</dbReference>
<dbReference type="GO" id="GO:0019622">
    <property type="term" value="P:3-(3-hydroxy)phenylpropionate catabolic process"/>
    <property type="evidence" value="ECO:0007669"/>
    <property type="project" value="TreeGrafter"/>
</dbReference>
<dbReference type="PRINTS" id="PR00420">
    <property type="entry name" value="RNGMNOXGNASE"/>
</dbReference>
<comment type="caution">
    <text evidence="4">The sequence shown here is derived from an EMBL/GenBank/DDBJ whole genome shotgun (WGS) entry which is preliminary data.</text>
</comment>
<evidence type="ECO:0000313" key="5">
    <source>
        <dbReference type="Proteomes" id="UP001138997"/>
    </source>
</evidence>
<dbReference type="Gene3D" id="3.50.50.60">
    <property type="entry name" value="FAD/NAD(P)-binding domain"/>
    <property type="match status" value="2"/>
</dbReference>
<reference evidence="4" key="1">
    <citation type="submission" date="2021-11" db="EMBL/GenBank/DDBJ databases">
        <title>Streptomyces corallinus and Kineosporia corallina sp. nov., two new coral-derived marine actinobacteria.</title>
        <authorList>
            <person name="Buangrab K."/>
            <person name="Sutthacheep M."/>
            <person name="Yeemin T."/>
            <person name="Harunari E."/>
            <person name="Igarashi Y."/>
            <person name="Sripreechasak P."/>
            <person name="Kanchanasin P."/>
            <person name="Tanasupawat S."/>
            <person name="Phongsopitanun W."/>
        </authorList>
    </citation>
    <scope>NUCLEOTIDE SEQUENCE</scope>
    <source>
        <strain evidence="4">JCM 31032</strain>
    </source>
</reference>
<evidence type="ECO:0000313" key="4">
    <source>
        <dbReference type="EMBL" id="MCD5312222.1"/>
    </source>
</evidence>
<dbReference type="EMBL" id="JAJOMB010000007">
    <property type="protein sequence ID" value="MCD5312222.1"/>
    <property type="molecule type" value="Genomic_DNA"/>
</dbReference>
<dbReference type="InterPro" id="IPR036188">
    <property type="entry name" value="FAD/NAD-bd_sf"/>
</dbReference>
<evidence type="ECO:0000256" key="2">
    <source>
        <dbReference type="SAM" id="MobiDB-lite"/>
    </source>
</evidence>
<gene>
    <name evidence="4" type="ORF">LR394_15040</name>
</gene>
<keyword evidence="1" id="KW-0560">Oxidoreductase</keyword>
<keyword evidence="4" id="KW-0503">Monooxygenase</keyword>
<evidence type="ECO:0000256" key="1">
    <source>
        <dbReference type="ARBA" id="ARBA00023002"/>
    </source>
</evidence>
<accession>A0A9X1STT5</accession>
<dbReference type="Pfam" id="PF01494">
    <property type="entry name" value="FAD_binding_3"/>
    <property type="match status" value="2"/>
</dbReference>
<dbReference type="InterPro" id="IPR002938">
    <property type="entry name" value="FAD-bd"/>
</dbReference>
<organism evidence="4 5">
    <name type="scientific">Kineosporia babensis</name>
    <dbReference type="NCBI Taxonomy" id="499548"/>
    <lineage>
        <taxon>Bacteria</taxon>
        <taxon>Bacillati</taxon>
        <taxon>Actinomycetota</taxon>
        <taxon>Actinomycetes</taxon>
        <taxon>Kineosporiales</taxon>
        <taxon>Kineosporiaceae</taxon>
        <taxon>Kineosporia</taxon>
    </lineage>
</organism>
<feature type="domain" description="FAD-binding" evidence="3">
    <location>
        <begin position="316"/>
        <end position="401"/>
    </location>
</feature>
<dbReference type="Gene3D" id="3.30.9.10">
    <property type="entry name" value="D-Amino Acid Oxidase, subunit A, domain 2"/>
    <property type="match status" value="1"/>
</dbReference>
<sequence>MVIVVGAGPVGTVTALLLARHGVPVLLLERHWQPYPLPRAVHLDDECVRILQRAGVAEAFLRHSRPAAGLRLLDARHEVLAEFRRTKTVGAHGYPQANLFDQPTLEALLLKAVSAEPLVELRRGVTVTGVDANGRVHWQASRPTLSGGSGHMGDVDGWDRASGRTVGALGDDQGHCSGAGVLVADAVIGCDGAGSVLRSAIGSRFKKLAAEQTWFVADIIGEPPPRPWDGVEQICDPARPATYLRVGERRLRWEFRMRPGESAGQLAERLDELLAPWTGAHSEPSHADGGHGGPSHAGLAEPPGPDTELPSPDTQPRHVLRTAEYTFHAAVADRWRRHRVFLAGDAAHLTPPFIGQGLGSGLRDAANLSWKLAMVLHGTANDHLLDTYQAERRPHATALIRLAAIAGAIMSSPVAARPAPLLRAAGRSARLTDRILAGTSPPLRSGPLAAGRSPVGALVPQFATETGERFDDLLGPGFTLLVQHDAGTADQAKADRTAPDRIVALAARLRARTLVSHGHHNVHHWLVSHDLDAVLIRPDRVILAVRRSRRAAARNPGVT</sequence>
<feature type="domain" description="FAD-binding" evidence="3">
    <location>
        <begin position="2"/>
        <end position="133"/>
    </location>
</feature>
<dbReference type="RefSeq" id="WP_231442207.1">
    <property type="nucleotide sequence ID" value="NZ_JAJOMB010000007.1"/>
</dbReference>
<dbReference type="Gene3D" id="3.40.30.120">
    <property type="match status" value="1"/>
</dbReference>
<dbReference type="AlphaFoldDB" id="A0A9X1STT5"/>
<dbReference type="GO" id="GO:0071949">
    <property type="term" value="F:FAD binding"/>
    <property type="evidence" value="ECO:0007669"/>
    <property type="project" value="InterPro"/>
</dbReference>
<name>A0A9X1STT5_9ACTN</name>
<dbReference type="PANTHER" id="PTHR43476">
    <property type="entry name" value="3-(3-HYDROXY-PHENYL)PROPIONATE/3-HYDROXYCINNAMIC ACID HYDROXYLASE"/>
    <property type="match status" value="1"/>
</dbReference>
<feature type="region of interest" description="Disordered" evidence="2">
    <location>
        <begin position="279"/>
        <end position="315"/>
    </location>
</feature>
<dbReference type="InterPro" id="IPR050631">
    <property type="entry name" value="PheA/TfdB_FAD_monoxygenase"/>
</dbReference>
<keyword evidence="5" id="KW-1185">Reference proteome</keyword>
<evidence type="ECO:0000259" key="3">
    <source>
        <dbReference type="Pfam" id="PF01494"/>
    </source>
</evidence>
<dbReference type="Proteomes" id="UP001138997">
    <property type="component" value="Unassembled WGS sequence"/>
</dbReference>